<sequence>MGNRQLNRQNFLFKRHAQSSIKYLVPAHASRCEIMKDSEGYWLNVFWHCGVIAPLTVQEMAQALGEQKC</sequence>
<evidence type="ECO:0000313" key="1">
    <source>
        <dbReference type="EMBL" id="AWY09371.1"/>
    </source>
</evidence>
<gene>
    <name evidence="1" type="ORF">vBRpoPV13_14</name>
</gene>
<proteinExistence type="predicted"/>
<dbReference type="EMBL" id="MH015256">
    <property type="protein sequence ID" value="AWY09371.1"/>
    <property type="molecule type" value="Genomic_DNA"/>
</dbReference>
<protein>
    <submittedName>
        <fullName evidence="1">Uncharacterized protein</fullName>
    </submittedName>
</protein>
<reference evidence="1 2" key="1">
    <citation type="submission" date="2018-03" db="EMBL/GenBank/DDBJ databases">
        <title>Diverse roseophage infecting Ruegeria pomeroyi DSS-3.</title>
        <authorList>
            <person name="Zhan Y."/>
            <person name="Chen F."/>
            <person name="Wommack E."/>
            <person name="Nasko D."/>
        </authorList>
    </citation>
    <scope>NUCLEOTIDE SEQUENCE [LARGE SCALE GENOMIC DNA]</scope>
</reference>
<evidence type="ECO:0000313" key="2">
    <source>
        <dbReference type="Proteomes" id="UP000250784"/>
    </source>
</evidence>
<accession>A0A2Z4QHR3</accession>
<organism evidence="1 2">
    <name type="scientific">Ruegeria phage vB_RpoP-V13</name>
    <dbReference type="NCBI Taxonomy" id="2218612"/>
    <lineage>
        <taxon>Viruses</taxon>
        <taxon>Duplodnaviria</taxon>
        <taxon>Heunggongvirae</taxon>
        <taxon>Uroviricota</taxon>
        <taxon>Caudoviricetes</taxon>
        <taxon>Schitoviridae</taxon>
        <taxon>Rhodovirinae</taxon>
        <taxon>Pomeroyivirus</taxon>
        <taxon>Pomeroyivirus V13</taxon>
    </lineage>
</organism>
<dbReference type="Proteomes" id="UP000250784">
    <property type="component" value="Segment"/>
</dbReference>
<keyword evidence="2" id="KW-1185">Reference proteome</keyword>
<name>A0A2Z4QHR3_9CAUD</name>